<dbReference type="SUPFAM" id="SSF82693">
    <property type="entry name" value="Multidrug efflux transporter AcrB pore domain, PN1, PN2, PC1 and PC2 subdomains"/>
    <property type="match status" value="2"/>
</dbReference>
<dbReference type="PATRIC" id="fig|447.4.peg.1171"/>
<dbReference type="GO" id="GO:0005886">
    <property type="term" value="C:plasma membrane"/>
    <property type="evidence" value="ECO:0007669"/>
    <property type="project" value="TreeGrafter"/>
</dbReference>
<dbReference type="Gene3D" id="3.30.70.1430">
    <property type="entry name" value="Multidrug efflux transporter AcrB pore domain"/>
    <property type="match status" value="2"/>
</dbReference>
<feature type="transmembrane region" description="Helical" evidence="1">
    <location>
        <begin position="983"/>
        <end position="1006"/>
    </location>
</feature>
<dbReference type="STRING" id="447.Lboz_1090"/>
<dbReference type="Gene3D" id="3.30.70.1440">
    <property type="entry name" value="Multidrug efflux transporter AcrB pore domain"/>
    <property type="match status" value="1"/>
</dbReference>
<keyword evidence="1" id="KW-0812">Transmembrane</keyword>
<feature type="transmembrane region" description="Helical" evidence="1">
    <location>
        <begin position="334"/>
        <end position="353"/>
    </location>
</feature>
<name>A0A0W0RV94_LEGBO</name>
<dbReference type="SUPFAM" id="SSF82714">
    <property type="entry name" value="Multidrug efflux transporter AcrB TolC docking domain, DN and DC subdomains"/>
    <property type="match status" value="1"/>
</dbReference>
<accession>A0A0W0RV94</accession>
<evidence type="ECO:0000313" key="2">
    <source>
        <dbReference type="EMBL" id="KTC75103.1"/>
    </source>
</evidence>
<gene>
    <name evidence="2" type="ORF">Lboz_1090</name>
</gene>
<dbReference type="AlphaFoldDB" id="A0A0W0RV94"/>
<sequence>MWIVWIALSRPYTFIVMALMLLIIGPLAIMRTPTDIFPDINIPVVSVVWSFTGLPPDEMGNRITSVFERAVTTTVNDIEHIESESLIGVSVVKLFFHPNVNVDMALSQVTAIAQTILRNLPPGTLPPLILNYKASTVPVLQLVLSSATIPEQKLNDLGNNFLRTQLATVQGAALPYPYGGKVRQIQVDLDIPAMQTYGVSAQDINNAILAQNLIIPAGTQKIGQYEYIVKLNGSPLSAVELNEAPVKSTPGRVLYIRDVAHVRDGFAPQTNIVRVDGQRAVMMSIQKTGSASTLDIVHRVKALLPKVKDMLPEGLNLSYFADQSIFVTAAIRGVITEGVIAAALTGLMILLFLGSLRSTLIITLSIPLSIIASITILSALGETINIMTLGGLALAVGILVDDATVAIENINWNLEQGKEVEQAILDGAKQIAIPALVSTLCICIVFVPMFYLGGVAQYLFVPLAEAVIFAMLMSYILSRTLVATLAKYWLRKHDPRSEEKNKGRFSRLHEAFEEKFTALRSRYSESLSWVLNNAKVFIPCFLAFVGVSIVLLWPWLGSNFFPDVDAGQIKLHISAPTGTRVEETARIVDNIDTVIRQVIPPRDLGSIVDNIGLPVSGINLSYSNSATNGPEDADILISLKDGHRPSSDYVHQLRAVLRDRFPQVTFAFLPADIVNQIINFGLPSPINIQVIGLKKEDNAHYANSLMNQLKRVPGLTDVRIRQSNNYPEFFVDVDRSLAKELGFTQLNVATDLLVTLSGSFQTTPTFWLDPKNGVSYPIVTQAPQYVMTSLNDLLNIPLGSLTMRPSQLQILGSFAKLKRMVTSVVESHYNVQPVIDIFASIQDRDLGAVTKDIQRIIRATYKDLPKGSSVAIRGQIDTKEHAFNGLYWGLAFSILLVYLLIVINFQSWTDPFIIITALPAAIAGIAWMLFITHTALSVPALTGAIMCMGVATANSILIISFARDHLATENDPMQAALEAGKTRLRPVMMTALAMIIGMFPMALGLGDGGEQNAPLGRAVIGGLSFATMATLFFVPAVFYVIHQRKLKKKQRKEHA</sequence>
<keyword evidence="1" id="KW-0472">Membrane</keyword>
<dbReference type="SUPFAM" id="SSF82866">
    <property type="entry name" value="Multidrug efflux transporter AcrB transmembrane domain"/>
    <property type="match status" value="2"/>
</dbReference>
<evidence type="ECO:0000256" key="1">
    <source>
        <dbReference type="SAM" id="Phobius"/>
    </source>
</evidence>
<dbReference type="PANTHER" id="PTHR32063">
    <property type="match status" value="1"/>
</dbReference>
<comment type="caution">
    <text evidence="2">The sequence shown here is derived from an EMBL/GenBank/DDBJ whole genome shotgun (WGS) entry which is preliminary data.</text>
</comment>
<feature type="transmembrane region" description="Helical" evidence="1">
    <location>
        <begin position="360"/>
        <end position="380"/>
    </location>
</feature>
<dbReference type="Gene3D" id="1.20.1640.10">
    <property type="entry name" value="Multidrug efflux transporter AcrB transmembrane domain"/>
    <property type="match status" value="2"/>
</dbReference>
<feature type="transmembrane region" description="Helical" evidence="1">
    <location>
        <begin position="885"/>
        <end position="905"/>
    </location>
</feature>
<dbReference type="Proteomes" id="UP000054695">
    <property type="component" value="Unassembled WGS sequence"/>
</dbReference>
<dbReference type="PRINTS" id="PR00702">
    <property type="entry name" value="ACRIFLAVINRP"/>
</dbReference>
<dbReference type="Pfam" id="PF00873">
    <property type="entry name" value="ACR_tran"/>
    <property type="match status" value="1"/>
</dbReference>
<feature type="transmembrane region" description="Helical" evidence="1">
    <location>
        <begin position="912"/>
        <end position="932"/>
    </location>
</feature>
<feature type="transmembrane region" description="Helical" evidence="1">
    <location>
        <begin position="386"/>
        <end position="410"/>
    </location>
</feature>
<dbReference type="PANTHER" id="PTHR32063:SF8">
    <property type="entry name" value="CATION EFFLUX PROTEIN"/>
    <property type="match status" value="1"/>
</dbReference>
<protein>
    <submittedName>
        <fullName evidence="2">Cation/multidrug efflux pump</fullName>
    </submittedName>
</protein>
<feature type="transmembrane region" description="Helical" evidence="1">
    <location>
        <begin position="12"/>
        <end position="30"/>
    </location>
</feature>
<keyword evidence="1" id="KW-1133">Transmembrane helix</keyword>
<feature type="transmembrane region" description="Helical" evidence="1">
    <location>
        <begin position="1018"/>
        <end position="1041"/>
    </location>
</feature>
<dbReference type="GO" id="GO:0042910">
    <property type="term" value="F:xenobiotic transmembrane transporter activity"/>
    <property type="evidence" value="ECO:0007669"/>
    <property type="project" value="TreeGrafter"/>
</dbReference>
<feature type="transmembrane region" description="Helical" evidence="1">
    <location>
        <begin position="938"/>
        <end position="962"/>
    </location>
</feature>
<dbReference type="InterPro" id="IPR001036">
    <property type="entry name" value="Acrflvin-R"/>
</dbReference>
<dbReference type="Gene3D" id="3.30.2090.10">
    <property type="entry name" value="Multidrug efflux transporter AcrB TolC docking domain, DN and DC subdomains"/>
    <property type="match status" value="2"/>
</dbReference>
<keyword evidence="3" id="KW-1185">Reference proteome</keyword>
<proteinExistence type="predicted"/>
<feature type="transmembrane region" description="Helical" evidence="1">
    <location>
        <begin position="536"/>
        <end position="556"/>
    </location>
</feature>
<feature type="transmembrane region" description="Helical" evidence="1">
    <location>
        <begin position="431"/>
        <end position="460"/>
    </location>
</feature>
<dbReference type="OrthoDB" id="9759330at2"/>
<feature type="transmembrane region" description="Helical" evidence="1">
    <location>
        <begin position="466"/>
        <end position="490"/>
    </location>
</feature>
<evidence type="ECO:0000313" key="3">
    <source>
        <dbReference type="Proteomes" id="UP000054695"/>
    </source>
</evidence>
<dbReference type="RefSeq" id="WP_058458767.1">
    <property type="nucleotide sequence ID" value="NZ_CAAAIY010000004.1"/>
</dbReference>
<organism evidence="2 3">
    <name type="scientific">Legionella bozemanae</name>
    <name type="common">Fluoribacter bozemanae</name>
    <dbReference type="NCBI Taxonomy" id="447"/>
    <lineage>
        <taxon>Bacteria</taxon>
        <taxon>Pseudomonadati</taxon>
        <taxon>Pseudomonadota</taxon>
        <taxon>Gammaproteobacteria</taxon>
        <taxon>Legionellales</taxon>
        <taxon>Legionellaceae</taxon>
        <taxon>Legionella</taxon>
    </lineage>
</organism>
<dbReference type="Gene3D" id="3.30.70.1320">
    <property type="entry name" value="Multidrug efflux transporter AcrB pore domain like"/>
    <property type="match status" value="1"/>
</dbReference>
<dbReference type="EMBL" id="LNXU01000012">
    <property type="protein sequence ID" value="KTC75103.1"/>
    <property type="molecule type" value="Genomic_DNA"/>
</dbReference>
<dbReference type="InterPro" id="IPR027463">
    <property type="entry name" value="AcrB_DN_DC_subdom"/>
</dbReference>
<reference evidence="2 3" key="1">
    <citation type="submission" date="2015-11" db="EMBL/GenBank/DDBJ databases">
        <title>Genomic analysis of 38 Legionella species identifies large and diverse effector repertoires.</title>
        <authorList>
            <person name="Burstein D."/>
            <person name="Amaro F."/>
            <person name="Zusman T."/>
            <person name="Lifshitz Z."/>
            <person name="Cohen O."/>
            <person name="Gilbert J.A."/>
            <person name="Pupko T."/>
            <person name="Shuman H.A."/>
            <person name="Segal G."/>
        </authorList>
    </citation>
    <scope>NUCLEOTIDE SEQUENCE [LARGE SCALE GENOMIC DNA]</scope>
    <source>
        <strain evidence="2 3">WIGA</strain>
    </source>
</reference>